<evidence type="ECO:0000256" key="1">
    <source>
        <dbReference type="SAM" id="MobiDB-lite"/>
    </source>
</evidence>
<proteinExistence type="predicted"/>
<dbReference type="EMBL" id="PDLM01000019">
    <property type="protein sequence ID" value="RDW57646.1"/>
    <property type="molecule type" value="Genomic_DNA"/>
</dbReference>
<evidence type="ECO:0000313" key="3">
    <source>
        <dbReference type="EMBL" id="RDW57646.1"/>
    </source>
</evidence>
<dbReference type="STRING" id="1849047.A0A3D8Q737"/>
<feature type="compositionally biased region" description="Basic and acidic residues" evidence="1">
    <location>
        <begin position="24"/>
        <end position="36"/>
    </location>
</feature>
<dbReference type="AlphaFoldDB" id="A0A3D8Q737"/>
<dbReference type="Proteomes" id="UP000256645">
    <property type="component" value="Unassembled WGS sequence"/>
</dbReference>
<dbReference type="InterPro" id="IPR029058">
    <property type="entry name" value="AB_hydrolase_fold"/>
</dbReference>
<sequence length="425" mass="47528">MEGESSGNEQKPRLYRRPRMTKRSPPDEKEKQEARRSTKITSHPSRSVLQYDPAVPISNATNKIEFGNASTEHLDALNHKFHGLDVSSYDIPKYAEPTIPLPALPQNIRMRQQATEINKQSYSKYGFESQELAHPIAVSANSHYLSTASDATYNGTRSKASQPKPTIVLVPASFSGKAMYEDLVSKLESYDYEVFCVPLHTTIDQDISMELRPPAATMEDDASSISRMLTMLADEGKDILLAGHCYGTIPMTESCRDMTKFRRIMQGKTGGVVSLLYISGLIPKIGESMMSMLGKISKADTPISNLSREGDYFRLDAEISAPILYNDLPLADAVEMVKRMGLQSLHCFGQEITSEPWRTLPTSYVYCKQDHAYSLEVQHSIVEEIEREVGKSIQVYECDSGHYPNVTDIDALADIFRRAAGQYDN</sequence>
<feature type="domain" description="AB hydrolase-1" evidence="2">
    <location>
        <begin position="167"/>
        <end position="414"/>
    </location>
</feature>
<dbReference type="InterPro" id="IPR000073">
    <property type="entry name" value="AB_hydrolase_1"/>
</dbReference>
<dbReference type="PANTHER" id="PTHR37017">
    <property type="entry name" value="AB HYDROLASE-1 DOMAIN-CONTAINING PROTEIN-RELATED"/>
    <property type="match status" value="1"/>
</dbReference>
<accession>A0A3D8Q737</accession>
<feature type="compositionally biased region" description="Basic residues" evidence="1">
    <location>
        <begin position="13"/>
        <end position="22"/>
    </location>
</feature>
<reference evidence="3 4" key="1">
    <citation type="journal article" date="2018" name="IMA Fungus">
        <title>IMA Genome-F 9: Draft genome sequence of Annulohypoxylon stygium, Aspergillus mulundensis, Berkeleyomyces basicola (syn. Thielaviopsis basicola), Ceratocystis smalleyi, two Cercospora beticola strains, Coleophoma cylindrospora, Fusarium fracticaudum, Phialophora cf. hyalina, and Morchella septimelata.</title>
        <authorList>
            <person name="Wingfield B.D."/>
            <person name="Bills G.F."/>
            <person name="Dong Y."/>
            <person name="Huang W."/>
            <person name="Nel W.J."/>
            <person name="Swalarsk-Parry B.S."/>
            <person name="Vaghefi N."/>
            <person name="Wilken P.M."/>
            <person name="An Z."/>
            <person name="de Beer Z.W."/>
            <person name="De Vos L."/>
            <person name="Chen L."/>
            <person name="Duong T.A."/>
            <person name="Gao Y."/>
            <person name="Hammerbacher A."/>
            <person name="Kikkert J.R."/>
            <person name="Li Y."/>
            <person name="Li H."/>
            <person name="Li K."/>
            <person name="Li Q."/>
            <person name="Liu X."/>
            <person name="Ma X."/>
            <person name="Naidoo K."/>
            <person name="Pethybridge S.J."/>
            <person name="Sun J."/>
            <person name="Steenkamp E.T."/>
            <person name="van der Nest M.A."/>
            <person name="van Wyk S."/>
            <person name="Wingfield M.J."/>
            <person name="Xiong C."/>
            <person name="Yue Q."/>
            <person name="Zhang X."/>
        </authorList>
    </citation>
    <scope>NUCLEOTIDE SEQUENCE [LARGE SCALE GENOMIC DNA]</scope>
    <source>
        <strain evidence="3 4">BP6252</strain>
    </source>
</reference>
<dbReference type="InterPro" id="IPR052897">
    <property type="entry name" value="Sec-Metab_Biosynth_Hydrolase"/>
</dbReference>
<name>A0A3D8Q737_9HELO</name>
<keyword evidence="4" id="KW-1185">Reference proteome</keyword>
<dbReference type="SUPFAM" id="SSF53474">
    <property type="entry name" value="alpha/beta-Hydrolases"/>
    <property type="match status" value="1"/>
</dbReference>
<organism evidence="3 4">
    <name type="scientific">Coleophoma cylindrospora</name>
    <dbReference type="NCBI Taxonomy" id="1849047"/>
    <lineage>
        <taxon>Eukaryota</taxon>
        <taxon>Fungi</taxon>
        <taxon>Dikarya</taxon>
        <taxon>Ascomycota</taxon>
        <taxon>Pezizomycotina</taxon>
        <taxon>Leotiomycetes</taxon>
        <taxon>Helotiales</taxon>
        <taxon>Dermateaceae</taxon>
        <taxon>Coleophoma</taxon>
    </lineage>
</organism>
<comment type="caution">
    <text evidence="3">The sequence shown here is derived from an EMBL/GenBank/DDBJ whole genome shotgun (WGS) entry which is preliminary data.</text>
</comment>
<feature type="region of interest" description="Disordered" evidence="1">
    <location>
        <begin position="1"/>
        <end position="53"/>
    </location>
</feature>
<dbReference type="Pfam" id="PF12697">
    <property type="entry name" value="Abhydrolase_6"/>
    <property type="match status" value="1"/>
</dbReference>
<evidence type="ECO:0000313" key="4">
    <source>
        <dbReference type="Proteomes" id="UP000256645"/>
    </source>
</evidence>
<dbReference type="PANTHER" id="PTHR37017:SF13">
    <property type="entry name" value="AB HYDROLASE-1 DOMAIN-CONTAINING PROTEIN"/>
    <property type="match status" value="1"/>
</dbReference>
<protein>
    <recommendedName>
        <fullName evidence="2">AB hydrolase-1 domain-containing protein</fullName>
    </recommendedName>
</protein>
<feature type="compositionally biased region" description="Polar residues" evidence="1">
    <location>
        <begin position="39"/>
        <end position="48"/>
    </location>
</feature>
<evidence type="ECO:0000259" key="2">
    <source>
        <dbReference type="Pfam" id="PF12697"/>
    </source>
</evidence>
<dbReference type="Gene3D" id="3.40.50.1820">
    <property type="entry name" value="alpha/beta hydrolase"/>
    <property type="match status" value="1"/>
</dbReference>
<gene>
    <name evidence="3" type="ORF">BP6252_13728</name>
</gene>
<dbReference type="OrthoDB" id="1263307at2759"/>